<dbReference type="InterPro" id="IPR011978">
    <property type="entry name" value="YgfB-like"/>
</dbReference>
<accession>A0ABN6D518</accession>
<keyword evidence="3" id="KW-1185">Reference proteome</keyword>
<sequence>MNQESFPANAAPLDTPPLETPEPLSADEFAELGAILAYLRARDERIPVWEFCEGFMVALICCRRQIAPEEYLPVLLVTPFANAVQQQHFMRLWSRRWQQVAQALDCKISALDDAQAYQPEVVDARAEQAALSGPEQAALAGQQAASFGQRWAQGFMAAVAAWPEEWAGPRNKEALKWRTAALEFVAALTADDNDAPTLSPFTDDHGPLTVSTQRMKAFGDALWAVYNMREMWCSLGPRIETVHKAAVPGRNDPCTCGSGKKYKKCCGV</sequence>
<dbReference type="SUPFAM" id="SSF101327">
    <property type="entry name" value="YgfB-like"/>
    <property type="match status" value="1"/>
</dbReference>
<proteinExistence type="predicted"/>
<dbReference type="Pfam" id="PF02810">
    <property type="entry name" value="SEC-C"/>
    <property type="match status" value="1"/>
</dbReference>
<dbReference type="SUPFAM" id="SSF103642">
    <property type="entry name" value="Sec-C motif"/>
    <property type="match status" value="1"/>
</dbReference>
<reference evidence="2 3" key="1">
    <citation type="journal article" date="2021" name="Microbiol. Spectr.">
        <title>A Single Bacterium Capable of Oxidation and Reduction of Iron at Circumneutral pH.</title>
        <authorList>
            <person name="Kato S."/>
            <person name="Ohkuma M."/>
        </authorList>
    </citation>
    <scope>NUCLEOTIDE SEQUENCE [LARGE SCALE GENOMIC DNA]</scope>
    <source>
        <strain evidence="2 3">MIZ03</strain>
    </source>
</reference>
<evidence type="ECO:0000313" key="2">
    <source>
        <dbReference type="EMBL" id="BCO25894.1"/>
    </source>
</evidence>
<evidence type="ECO:0000256" key="1">
    <source>
        <dbReference type="SAM" id="MobiDB-lite"/>
    </source>
</evidence>
<evidence type="ECO:0000313" key="3">
    <source>
        <dbReference type="Proteomes" id="UP000824366"/>
    </source>
</evidence>
<gene>
    <name evidence="2" type="ORF">MIZ03_0773</name>
</gene>
<dbReference type="Gene3D" id="3.10.450.50">
    <property type="match status" value="1"/>
</dbReference>
<feature type="region of interest" description="Disordered" evidence="1">
    <location>
        <begin position="1"/>
        <end position="22"/>
    </location>
</feature>
<dbReference type="Pfam" id="PF03695">
    <property type="entry name" value="UPF0149"/>
    <property type="match status" value="1"/>
</dbReference>
<evidence type="ECO:0008006" key="4">
    <source>
        <dbReference type="Google" id="ProtNLM"/>
    </source>
</evidence>
<dbReference type="InterPro" id="IPR004027">
    <property type="entry name" value="SEC_C_motif"/>
</dbReference>
<dbReference type="EMBL" id="AP024238">
    <property type="protein sequence ID" value="BCO25894.1"/>
    <property type="molecule type" value="Genomic_DNA"/>
</dbReference>
<dbReference type="InterPro" id="IPR036255">
    <property type="entry name" value="YgfB-like_sf"/>
</dbReference>
<dbReference type="RefSeq" id="WP_223908400.1">
    <property type="nucleotide sequence ID" value="NZ_AP024238.1"/>
</dbReference>
<name>A0ABN6D518_9BURK</name>
<dbReference type="Proteomes" id="UP000824366">
    <property type="component" value="Chromosome"/>
</dbReference>
<organism evidence="2 3">
    <name type="scientific">Rhodoferax lithotrophicus</name>
    <dbReference type="NCBI Taxonomy" id="2798804"/>
    <lineage>
        <taxon>Bacteria</taxon>
        <taxon>Pseudomonadati</taxon>
        <taxon>Pseudomonadota</taxon>
        <taxon>Betaproteobacteria</taxon>
        <taxon>Burkholderiales</taxon>
        <taxon>Comamonadaceae</taxon>
        <taxon>Rhodoferax</taxon>
    </lineage>
</organism>
<protein>
    <recommendedName>
        <fullName evidence="4">Zinc chelation protein SecC</fullName>
    </recommendedName>
</protein>